<feature type="region of interest" description="Disordered" evidence="1">
    <location>
        <begin position="284"/>
        <end position="303"/>
    </location>
</feature>
<proteinExistence type="predicted"/>
<dbReference type="InterPro" id="IPR004871">
    <property type="entry name" value="RSE1/DDB1/CPSF1_C"/>
</dbReference>
<gene>
    <name evidence="4" type="ORF">NliqN6_5148</name>
</gene>
<feature type="region of interest" description="Disordered" evidence="1">
    <location>
        <begin position="155"/>
        <end position="203"/>
    </location>
</feature>
<evidence type="ECO:0008006" key="6">
    <source>
        <dbReference type="Google" id="ProtNLM"/>
    </source>
</evidence>
<dbReference type="Proteomes" id="UP000620104">
    <property type="component" value="Unassembled WGS sequence"/>
</dbReference>
<dbReference type="GO" id="GO:0003676">
    <property type="term" value="F:nucleic acid binding"/>
    <property type="evidence" value="ECO:0007669"/>
    <property type="project" value="InterPro"/>
</dbReference>
<dbReference type="OrthoDB" id="433457at2759"/>
<evidence type="ECO:0000313" key="5">
    <source>
        <dbReference type="Proteomes" id="UP000620104"/>
    </source>
</evidence>
<dbReference type="Gene3D" id="1.10.150.910">
    <property type="match status" value="1"/>
</dbReference>
<dbReference type="Gene3D" id="2.130.10.10">
    <property type="entry name" value="YVTN repeat-like/Quinoprotein amine dehydrogenase"/>
    <property type="match status" value="2"/>
</dbReference>
<feature type="compositionally biased region" description="Low complexity" evidence="1">
    <location>
        <begin position="348"/>
        <end position="359"/>
    </location>
</feature>
<dbReference type="EMBL" id="BLZA01000030">
    <property type="protein sequence ID" value="GHJ88746.1"/>
    <property type="molecule type" value="Genomic_DNA"/>
</dbReference>
<dbReference type="InterPro" id="IPR058543">
    <property type="entry name" value="Beta-prop_RSE1/DDB1/CPSF1_2nd"/>
</dbReference>
<dbReference type="InterPro" id="IPR015943">
    <property type="entry name" value="WD40/YVTN_repeat-like_dom_sf"/>
</dbReference>
<dbReference type="Pfam" id="PF03178">
    <property type="entry name" value="CPSF_A"/>
    <property type="match status" value="1"/>
</dbReference>
<reference evidence="4" key="1">
    <citation type="submission" date="2020-07" db="EMBL/GenBank/DDBJ databases">
        <title>Draft Genome Sequence of a Deep-Sea Yeast, Naganishia (Cryptococcus) liquefaciens strain N6.</title>
        <authorList>
            <person name="Han Y.W."/>
            <person name="Kajitani R."/>
            <person name="Morimoto H."/>
            <person name="Parhat M."/>
            <person name="Tsubouchi H."/>
            <person name="Bakenova O."/>
            <person name="Ogata M."/>
            <person name="Argunhan B."/>
            <person name="Aoki R."/>
            <person name="Kajiwara S."/>
            <person name="Itoh T."/>
            <person name="Iwasaki H."/>
        </authorList>
    </citation>
    <scope>NUCLEOTIDE SEQUENCE</scope>
    <source>
        <strain evidence="4">N6</strain>
    </source>
</reference>
<organism evidence="4 5">
    <name type="scientific">Naganishia liquefaciens</name>
    <dbReference type="NCBI Taxonomy" id="104408"/>
    <lineage>
        <taxon>Eukaryota</taxon>
        <taxon>Fungi</taxon>
        <taxon>Dikarya</taxon>
        <taxon>Basidiomycota</taxon>
        <taxon>Agaricomycotina</taxon>
        <taxon>Tremellomycetes</taxon>
        <taxon>Filobasidiales</taxon>
        <taxon>Filobasidiaceae</taxon>
        <taxon>Naganishia</taxon>
    </lineage>
</organism>
<dbReference type="PANTHER" id="PTHR10644">
    <property type="entry name" value="DNA REPAIR/RNA PROCESSING CPSF FAMILY"/>
    <property type="match status" value="1"/>
</dbReference>
<feature type="compositionally biased region" description="Acidic residues" evidence="1">
    <location>
        <begin position="184"/>
        <end position="195"/>
    </location>
</feature>
<evidence type="ECO:0000259" key="2">
    <source>
        <dbReference type="Pfam" id="PF03178"/>
    </source>
</evidence>
<sequence>MLYIASALKSTAVTHSAYIPGFLSDGGDALVVAKGNVLEVWRGTEEGLVEEDSGKTEVWGMIVGMEWVNGEAPHVVVMTDHPLARMLLYRYPTASEATDLTSPGLVLTDSFSLTPTKFTAEFYTGLAIDRQRNLLVASLYSGVLGVFHITESDDPSATKIGSGKKGNAAGKRKSTGGKGKAKENEDESMDVDEEPSSPVKRSKDLVFKGRHEVPIHIYNLLSLAFIAAPITNRSTTQSSPLLAFLHVTPEYTIELVVKAFNENTHEFKDFSDSIDVLSPPATFASPAGSVPGSRPDPSATKDDCACPGASKLLALPPPSSDMDETRLGDVLVIGDEFSVAYTLRSQKTRTSSTSTLQLSPTDPRTSPETKRRKGSAGGSLVPVVGGRTNSTEGHTGEKSKAVLAKQWRVRQGFGEVSGAMAVTGTTPFVVLGDKQGRLSILTYPVNGQRASASTAGTVSPPSCISYLDAGLIFIGSESGDCQIVRLEVGSASVGAFSPLLNKGKGKATELGGIQEEGCTSRNAETSLAVVDSWANIAPVKDFCIISEETSGEGGPNQIVTASGQASGASIRVIRSGVGSEQLVEIEGFTDVMTVWPMHGLAGKSGSESALLVSTYENTLMLRLFGSDSATFDAQIPQEHSGIVLDQPTLKAGNLFQSTMIQITPYQVRLIASDTEKITSTWSGLAAGDEIILADYDEEYVVLGLAKSEIIVLKVEEGSQGLGLAVVKRDSLQKGSETELACISLVSRLQAKMGAGPALVVGYWGSNHLHCVDLSTLTPRSADLTLPTIPHSACVRTSGGDPQLLIGLGNGAVVSYNLITDWTTSGDPSISFGNRKVMQVGSSPVTLCHNRTTDRIVAVSDRTALLAEEQGRVSFAPLNVKNVSWATYLELKGLGDCLLAATSSSLAFTRITSLKKLHIRKIGLDGYIPVSVAFDDSSDCFGVAAVTETIDQESGDLVRTGSFHIMNHRDQIFSKGFDLESGEEPICLQHLKLGDAHFFALGTMFPGVLDDAGTSNKGYLHLIKPEQSRTTDTWTPVTVGRYEASGCVQDIKAIWDKIAIAIDYGVDLLDYDAGQPISQALRKRSTWRCASKAAFLSVQRIPGEEDAMEEEDRPSIRKERLHVGDSVKSVYVLDLLDGKLCDVARDYMQNWVVAMEELEANGGSVIISDLSYNVKTLTFEDGKVQNAGAMALHELVTKFQRGSIANVESGGGSNGIRPKPEVVFATSSGTIGVVADISSEDSQLLSELQLNMDGIVKGPLVNWRKYRELHSEGTTRAPGTAGFLDGNFLQRYLDIAATSDELSERILRGPNEFSRVGRSRAQQHEGEDEAPPTGATKEEVVALLETLSALH</sequence>
<evidence type="ECO:0000313" key="4">
    <source>
        <dbReference type="EMBL" id="GHJ88746.1"/>
    </source>
</evidence>
<feature type="domain" description="RSE1/DDB1/CPSF1 C-terminal" evidence="2">
    <location>
        <begin position="962"/>
        <end position="1293"/>
    </location>
</feature>
<feature type="domain" description="RSE1/DDB1/CPSF1 second beta-propeller" evidence="3">
    <location>
        <begin position="588"/>
        <end position="909"/>
    </location>
</feature>
<evidence type="ECO:0000256" key="1">
    <source>
        <dbReference type="SAM" id="MobiDB-lite"/>
    </source>
</evidence>
<protein>
    <recommendedName>
        <fullName evidence="6">DNA damage-binding protein 1</fullName>
    </recommendedName>
</protein>
<keyword evidence="5" id="KW-1185">Reference proteome</keyword>
<dbReference type="InterPro" id="IPR050358">
    <property type="entry name" value="RSE1/DDB1/CFT1"/>
</dbReference>
<comment type="caution">
    <text evidence="4">The sequence shown here is derived from an EMBL/GenBank/DDBJ whole genome shotgun (WGS) entry which is preliminary data.</text>
</comment>
<feature type="region of interest" description="Disordered" evidence="1">
    <location>
        <begin position="1312"/>
        <end position="1336"/>
    </location>
</feature>
<dbReference type="GO" id="GO:0005634">
    <property type="term" value="C:nucleus"/>
    <property type="evidence" value="ECO:0007669"/>
    <property type="project" value="InterPro"/>
</dbReference>
<dbReference type="Pfam" id="PF23726">
    <property type="entry name" value="Beta-prop_RSE1_2nd"/>
    <property type="match status" value="1"/>
</dbReference>
<name>A0A8H3TXJ7_9TREE</name>
<feature type="region of interest" description="Disordered" evidence="1">
    <location>
        <begin position="348"/>
        <end position="399"/>
    </location>
</feature>
<evidence type="ECO:0000259" key="3">
    <source>
        <dbReference type="Pfam" id="PF23726"/>
    </source>
</evidence>
<accession>A0A8H3TXJ7</accession>